<keyword evidence="2" id="KW-1185">Reference proteome</keyword>
<proteinExistence type="predicted"/>
<evidence type="ECO:0000313" key="2">
    <source>
        <dbReference type="Proteomes" id="UP000245880"/>
    </source>
</evidence>
<dbReference type="AlphaFoldDB" id="A0A316ASF8"/>
<organism evidence="1 2">
    <name type="scientific">Dyadobacter jejuensis</name>
    <dbReference type="NCBI Taxonomy" id="1082580"/>
    <lineage>
        <taxon>Bacteria</taxon>
        <taxon>Pseudomonadati</taxon>
        <taxon>Bacteroidota</taxon>
        <taxon>Cytophagia</taxon>
        <taxon>Cytophagales</taxon>
        <taxon>Spirosomataceae</taxon>
        <taxon>Dyadobacter</taxon>
    </lineage>
</organism>
<sequence length="100" mass="11311">MLILFKMLNSRLSLHALLKENREKSILSCTPKLLVLPYTALRKEGWQGQEYPYHTKQLGARYNSKNHGPKPYGGTVLGPWCHLASNLGFKLPCLLFGQAD</sequence>
<dbReference type="EMBL" id="QGDT01000001">
    <property type="protein sequence ID" value="PWJ60249.1"/>
    <property type="molecule type" value="Genomic_DNA"/>
</dbReference>
<gene>
    <name evidence="1" type="ORF">CLV98_101430</name>
</gene>
<comment type="caution">
    <text evidence="1">The sequence shown here is derived from an EMBL/GenBank/DDBJ whole genome shotgun (WGS) entry which is preliminary data.</text>
</comment>
<protein>
    <submittedName>
        <fullName evidence="1">Uncharacterized protein</fullName>
    </submittedName>
</protein>
<dbReference type="Proteomes" id="UP000245880">
    <property type="component" value="Unassembled WGS sequence"/>
</dbReference>
<evidence type="ECO:0000313" key="1">
    <source>
        <dbReference type="EMBL" id="PWJ60249.1"/>
    </source>
</evidence>
<reference evidence="1 2" key="1">
    <citation type="submission" date="2018-03" db="EMBL/GenBank/DDBJ databases">
        <title>Genomic Encyclopedia of Archaeal and Bacterial Type Strains, Phase II (KMG-II): from individual species to whole genera.</title>
        <authorList>
            <person name="Goeker M."/>
        </authorList>
    </citation>
    <scope>NUCLEOTIDE SEQUENCE [LARGE SCALE GENOMIC DNA]</scope>
    <source>
        <strain evidence="1 2">DSM 100346</strain>
    </source>
</reference>
<accession>A0A316ASF8</accession>
<name>A0A316ASF8_9BACT</name>